<feature type="domain" description="Fe-containing alcohol dehydrogenase-like C-terminal" evidence="5">
    <location>
        <begin position="189"/>
        <end position="386"/>
    </location>
</feature>
<feature type="domain" description="Alcohol dehydrogenase iron-type/glycerol dehydrogenase GldA" evidence="4">
    <location>
        <begin position="10"/>
        <end position="178"/>
    </location>
</feature>
<dbReference type="RefSeq" id="WP_262686134.1">
    <property type="nucleotide sequence ID" value="NZ_JAOQIO010000089.1"/>
</dbReference>
<organism evidence="6 7">
    <name type="scientific">Paenibacillus baimaensis</name>
    <dbReference type="NCBI Taxonomy" id="2982185"/>
    <lineage>
        <taxon>Bacteria</taxon>
        <taxon>Bacillati</taxon>
        <taxon>Bacillota</taxon>
        <taxon>Bacilli</taxon>
        <taxon>Bacillales</taxon>
        <taxon>Paenibacillaceae</taxon>
        <taxon>Paenibacillus</taxon>
    </lineage>
</organism>
<dbReference type="InterPro" id="IPR018211">
    <property type="entry name" value="ADH_Fe_CS"/>
</dbReference>
<evidence type="ECO:0000313" key="6">
    <source>
        <dbReference type="EMBL" id="MCU6795088.1"/>
    </source>
</evidence>
<evidence type="ECO:0000256" key="1">
    <source>
        <dbReference type="ARBA" id="ARBA00007358"/>
    </source>
</evidence>
<proteinExistence type="inferred from homology"/>
<dbReference type="PANTHER" id="PTHR11496:SF102">
    <property type="entry name" value="ALCOHOL DEHYDROGENASE 4"/>
    <property type="match status" value="1"/>
</dbReference>
<dbReference type="Pfam" id="PF00465">
    <property type="entry name" value="Fe-ADH"/>
    <property type="match status" value="1"/>
</dbReference>
<evidence type="ECO:0000256" key="2">
    <source>
        <dbReference type="ARBA" id="ARBA00023002"/>
    </source>
</evidence>
<dbReference type="PROSITE" id="PS00913">
    <property type="entry name" value="ADH_IRON_1"/>
    <property type="match status" value="1"/>
</dbReference>
<gene>
    <name evidence="6" type="ORF">OB236_23550</name>
</gene>
<keyword evidence="3" id="KW-0520">NAD</keyword>
<evidence type="ECO:0000313" key="7">
    <source>
        <dbReference type="Proteomes" id="UP001652445"/>
    </source>
</evidence>
<keyword evidence="7" id="KW-1185">Reference proteome</keyword>
<sequence length="392" mass="41997">MNTFSTFQLPQQVIYGHHALTQLGLQTTRLGRTALLISDRIMVKIGTVQQCQQHLEEVGIVPVCYLDVNSEPTDFHVSEALAVCLEHQCDVIIAVGGGSCIDAAKAVSVLATNGGQLGDYVGGKAVLSAPPIPLIAIPTTAGTGSEMTNVTVIINTLNDVKMMVKHAAFLPSVAIVDPMLTVSTPQSVTAATGIDALCHAIEAYISRKAQPMTDQLALSAIALISQNLRKAYTDGSDLEAREQMALASMQAGAAFSNASVTLVHGMSRPIGAIFHVPHGISNAMLLPAILEFSKDRAIERLAVVGRLFRPDLSQLSDQEMVDVAIQEVKRLCKDLQITNLESWGIDKLKFREAVSKMAVDALASGSPGNNPRVPTVEEMIELYHTCYSYSFS</sequence>
<dbReference type="SUPFAM" id="SSF56796">
    <property type="entry name" value="Dehydroquinate synthase-like"/>
    <property type="match status" value="1"/>
</dbReference>
<dbReference type="InterPro" id="IPR001670">
    <property type="entry name" value="ADH_Fe/GldA"/>
</dbReference>
<dbReference type="Gene3D" id="1.20.1090.10">
    <property type="entry name" value="Dehydroquinate synthase-like - alpha domain"/>
    <property type="match status" value="1"/>
</dbReference>
<protein>
    <submittedName>
        <fullName evidence="6">Iron-containing alcohol dehydrogenase</fullName>
    </submittedName>
</protein>
<comment type="similarity">
    <text evidence="1">Belongs to the iron-containing alcohol dehydrogenase family.</text>
</comment>
<dbReference type="PANTHER" id="PTHR11496">
    <property type="entry name" value="ALCOHOL DEHYDROGENASE"/>
    <property type="match status" value="1"/>
</dbReference>
<dbReference type="EMBL" id="JAOQIO010000089">
    <property type="protein sequence ID" value="MCU6795088.1"/>
    <property type="molecule type" value="Genomic_DNA"/>
</dbReference>
<dbReference type="InterPro" id="IPR056798">
    <property type="entry name" value="ADH_Fe_C"/>
</dbReference>
<evidence type="ECO:0000256" key="3">
    <source>
        <dbReference type="ARBA" id="ARBA00023027"/>
    </source>
</evidence>
<accession>A0ABT2UKE7</accession>
<name>A0ABT2UKE7_9BACL</name>
<dbReference type="Pfam" id="PF25137">
    <property type="entry name" value="ADH_Fe_C"/>
    <property type="match status" value="1"/>
</dbReference>
<dbReference type="CDD" id="cd08194">
    <property type="entry name" value="Fe-ADH-like"/>
    <property type="match status" value="1"/>
</dbReference>
<comment type="caution">
    <text evidence="6">The sequence shown here is derived from an EMBL/GenBank/DDBJ whole genome shotgun (WGS) entry which is preliminary data.</text>
</comment>
<dbReference type="Gene3D" id="3.40.50.1970">
    <property type="match status" value="1"/>
</dbReference>
<keyword evidence="2" id="KW-0560">Oxidoreductase</keyword>
<dbReference type="InterPro" id="IPR039697">
    <property type="entry name" value="Alcohol_dehydrogenase_Fe"/>
</dbReference>
<evidence type="ECO:0000259" key="4">
    <source>
        <dbReference type="Pfam" id="PF00465"/>
    </source>
</evidence>
<reference evidence="6 7" key="1">
    <citation type="submission" date="2022-09" db="EMBL/GenBank/DDBJ databases">
        <authorList>
            <person name="Han X.L."/>
            <person name="Wang Q."/>
            <person name="Lu T."/>
        </authorList>
    </citation>
    <scope>NUCLEOTIDE SEQUENCE [LARGE SCALE GENOMIC DNA]</scope>
    <source>
        <strain evidence="6 7">WQ 127069</strain>
    </source>
</reference>
<dbReference type="Proteomes" id="UP001652445">
    <property type="component" value="Unassembled WGS sequence"/>
</dbReference>
<evidence type="ECO:0000259" key="5">
    <source>
        <dbReference type="Pfam" id="PF25137"/>
    </source>
</evidence>